<dbReference type="SUPFAM" id="SSF52009">
    <property type="entry name" value="Phosphohistidine domain"/>
    <property type="match status" value="1"/>
</dbReference>
<dbReference type="InterPro" id="IPR036618">
    <property type="entry name" value="PtsI_HPr-bd_sf"/>
</dbReference>
<evidence type="ECO:0000256" key="15">
    <source>
        <dbReference type="ARBA" id="ARBA00022842"/>
    </source>
</evidence>
<evidence type="ECO:0000256" key="14">
    <source>
        <dbReference type="ARBA" id="ARBA00022777"/>
    </source>
</evidence>
<dbReference type="STRING" id="112901.SAMN04488500_104240"/>
<dbReference type="Gene3D" id="3.50.30.10">
    <property type="entry name" value="Phosphohistidine domain"/>
    <property type="match status" value="1"/>
</dbReference>
<dbReference type="SUPFAM" id="SSF51621">
    <property type="entry name" value="Phosphoenolpyruvate/pyruvate domain"/>
    <property type="match status" value="1"/>
</dbReference>
<evidence type="ECO:0000259" key="23">
    <source>
        <dbReference type="Pfam" id="PF05524"/>
    </source>
</evidence>
<keyword evidence="15 17" id="KW-0460">Magnesium</keyword>
<dbReference type="Gene3D" id="1.10.274.10">
    <property type="entry name" value="PtsI, HPr-binding domain"/>
    <property type="match status" value="1"/>
</dbReference>
<name>A0A1W1ZW56_9FIRM</name>
<evidence type="ECO:0000256" key="2">
    <source>
        <dbReference type="ARBA" id="ARBA00001946"/>
    </source>
</evidence>
<dbReference type="Gene3D" id="3.20.20.60">
    <property type="entry name" value="Phosphoenolpyruvate-binding domains"/>
    <property type="match status" value="1"/>
</dbReference>
<evidence type="ECO:0000256" key="20">
    <source>
        <dbReference type="PIRSR" id="PIRSR000732-3"/>
    </source>
</evidence>
<dbReference type="GO" id="GO:0008965">
    <property type="term" value="F:phosphoenolpyruvate-protein phosphotransferase activity"/>
    <property type="evidence" value="ECO:0007669"/>
    <property type="project" value="UniProtKB-EC"/>
</dbReference>
<keyword evidence="14 17" id="KW-0418">Kinase</keyword>
<comment type="cofactor">
    <cofactor evidence="2 17 20">
        <name>Mg(2+)</name>
        <dbReference type="ChEBI" id="CHEBI:18420"/>
    </cofactor>
</comment>
<feature type="active site" description="Tele-phosphohistidine intermediate" evidence="18">
    <location>
        <position position="193"/>
    </location>
</feature>
<feature type="binding site" evidence="19">
    <location>
        <position position="336"/>
    </location>
    <ligand>
        <name>phosphoenolpyruvate</name>
        <dbReference type="ChEBI" id="CHEBI:58702"/>
    </ligand>
</feature>
<reference evidence="24 25" key="1">
    <citation type="submission" date="2017-04" db="EMBL/GenBank/DDBJ databases">
        <authorList>
            <person name="Afonso C.L."/>
            <person name="Miller P.J."/>
            <person name="Scott M.A."/>
            <person name="Spackman E."/>
            <person name="Goraichik I."/>
            <person name="Dimitrov K.M."/>
            <person name="Suarez D.L."/>
            <person name="Swayne D.E."/>
        </authorList>
    </citation>
    <scope>NUCLEOTIDE SEQUENCE [LARGE SCALE GENOMIC DNA]</scope>
    <source>
        <strain evidence="24 25">DSM 5090</strain>
    </source>
</reference>
<keyword evidence="8 17" id="KW-0813">Transport</keyword>
<feature type="domain" description="Phosphotransferase system enzyme I N-terminal" evidence="23">
    <location>
        <begin position="7"/>
        <end position="130"/>
    </location>
</feature>
<feature type="domain" description="PEP-utilising enzyme mobile" evidence="21">
    <location>
        <begin position="157"/>
        <end position="229"/>
    </location>
</feature>
<feature type="binding site" evidence="20">
    <location>
        <position position="459"/>
    </location>
    <ligand>
        <name>Mg(2+)</name>
        <dbReference type="ChEBI" id="CHEBI:18420"/>
    </ligand>
</feature>
<accession>A0A1W1ZW56</accession>
<dbReference type="SUPFAM" id="SSF47831">
    <property type="entry name" value="Enzyme I of the PEP:sugar phosphotransferase system HPr-binding (sub)domain"/>
    <property type="match status" value="1"/>
</dbReference>
<evidence type="ECO:0000256" key="9">
    <source>
        <dbReference type="ARBA" id="ARBA00022490"/>
    </source>
</evidence>
<evidence type="ECO:0000256" key="10">
    <source>
        <dbReference type="ARBA" id="ARBA00022597"/>
    </source>
</evidence>
<evidence type="ECO:0000256" key="12">
    <source>
        <dbReference type="ARBA" id="ARBA00022683"/>
    </source>
</evidence>
<feature type="active site" description="Proton donor" evidence="18">
    <location>
        <position position="506"/>
    </location>
</feature>
<feature type="binding site" evidence="19">
    <location>
        <position position="469"/>
    </location>
    <ligand>
        <name>phosphoenolpyruvate</name>
        <dbReference type="ChEBI" id="CHEBI:58702"/>
    </ligand>
</feature>
<dbReference type="InterPro" id="IPR006318">
    <property type="entry name" value="PTS_EI-like"/>
</dbReference>
<comment type="similarity">
    <text evidence="5 17">Belongs to the PEP-utilizing enzyme family.</text>
</comment>
<dbReference type="GO" id="GO:0016301">
    <property type="term" value="F:kinase activity"/>
    <property type="evidence" value="ECO:0007669"/>
    <property type="project" value="UniProtKB-KW"/>
</dbReference>
<organism evidence="24 25">
    <name type="scientific">Sporomusa malonica</name>
    <dbReference type="NCBI Taxonomy" id="112901"/>
    <lineage>
        <taxon>Bacteria</taxon>
        <taxon>Bacillati</taxon>
        <taxon>Bacillota</taxon>
        <taxon>Negativicutes</taxon>
        <taxon>Selenomonadales</taxon>
        <taxon>Sporomusaceae</taxon>
        <taxon>Sporomusa</taxon>
    </lineage>
</organism>
<dbReference type="OrthoDB" id="9765468at2"/>
<dbReference type="InterPro" id="IPR036637">
    <property type="entry name" value="Phosphohistidine_dom_sf"/>
</dbReference>
<dbReference type="Proteomes" id="UP000192738">
    <property type="component" value="Unassembled WGS sequence"/>
</dbReference>
<feature type="binding site" evidence="19">
    <location>
        <begin position="458"/>
        <end position="459"/>
    </location>
    <ligand>
        <name>phosphoenolpyruvate</name>
        <dbReference type="ChEBI" id="CHEBI:58702"/>
    </ligand>
</feature>
<keyword evidence="24" id="KW-0670">Pyruvate</keyword>
<evidence type="ECO:0000256" key="6">
    <source>
        <dbReference type="ARBA" id="ARBA00012232"/>
    </source>
</evidence>
<evidence type="ECO:0000256" key="16">
    <source>
        <dbReference type="ARBA" id="ARBA00033235"/>
    </source>
</evidence>
<dbReference type="EC" id="2.7.3.9" evidence="6 17"/>
<evidence type="ECO:0000256" key="8">
    <source>
        <dbReference type="ARBA" id="ARBA00022448"/>
    </source>
</evidence>
<dbReference type="NCBIfam" id="TIGR01417">
    <property type="entry name" value="PTS_I_fam"/>
    <property type="match status" value="1"/>
</dbReference>
<dbReference type="InterPro" id="IPR000121">
    <property type="entry name" value="PEP_util_C"/>
</dbReference>
<dbReference type="PIRSF" id="PIRSF000732">
    <property type="entry name" value="PTS_enzyme_I"/>
    <property type="match status" value="1"/>
</dbReference>
<evidence type="ECO:0000256" key="7">
    <source>
        <dbReference type="ARBA" id="ARBA00016544"/>
    </source>
</evidence>
<keyword evidence="12 17" id="KW-0598">Phosphotransferase system</keyword>
<evidence type="ECO:0000259" key="22">
    <source>
        <dbReference type="Pfam" id="PF02896"/>
    </source>
</evidence>
<dbReference type="InterPro" id="IPR015813">
    <property type="entry name" value="Pyrv/PenolPyrv_kinase-like_dom"/>
</dbReference>
<evidence type="ECO:0000256" key="5">
    <source>
        <dbReference type="ARBA" id="ARBA00007837"/>
    </source>
</evidence>
<feature type="binding site" evidence="20">
    <location>
        <position position="435"/>
    </location>
    <ligand>
        <name>Mg(2+)</name>
        <dbReference type="ChEBI" id="CHEBI:18420"/>
    </ligand>
</feature>
<feature type="domain" description="PEP-utilising enzyme C-terminal" evidence="22">
    <location>
        <begin position="259"/>
        <end position="545"/>
    </location>
</feature>
<dbReference type="GO" id="GO:0005737">
    <property type="term" value="C:cytoplasm"/>
    <property type="evidence" value="ECO:0007669"/>
    <property type="project" value="UniProtKB-SubCell"/>
</dbReference>
<dbReference type="InterPro" id="IPR040442">
    <property type="entry name" value="Pyrv_kinase-like_dom_sf"/>
</dbReference>
<dbReference type="PANTHER" id="PTHR46244:SF3">
    <property type="entry name" value="PHOSPHOENOLPYRUVATE-PROTEIN PHOSPHOTRANSFERASE"/>
    <property type="match status" value="1"/>
</dbReference>
<dbReference type="GO" id="GO:0009401">
    <property type="term" value="P:phosphoenolpyruvate-dependent sugar phosphotransferase system"/>
    <property type="evidence" value="ECO:0007669"/>
    <property type="project" value="UniProtKB-KW"/>
</dbReference>
<evidence type="ECO:0000313" key="25">
    <source>
        <dbReference type="Proteomes" id="UP000192738"/>
    </source>
</evidence>
<proteinExistence type="inferred from homology"/>
<keyword evidence="25" id="KW-1185">Reference proteome</keyword>
<sequence length="578" mass="63748">MAEIRLSGIGVSEGIRIGKVIRYDHSFHNQQFGNVSVEDVAREIKRLADAKAICVQEINQLIEQAQQTVGAEKAGVIQAQKSFLLDPSFCPEMEKLISKKMFSAEKAADQIVKKVMSIFENMPNEYMRERAADVRDVGNRLLAALTGAKGINLGDIREAVILIAEDLAPTDTVQLNKKYIHAFVTQKGGKTSHTAIFSKTLGIPAVIGIGVGLDQIQDGETIIVDGTSGICIVNPEEDTIRIYSEKMAKEVNDESALEAYASKEAVTKDGYRVEIGANIGTATDALYAVEQGAEGIGLLRTELIYMSEDSLPDEARQFKVYRDIVEVMGDKPVIIRTLDIGGDKELSYLKIPKEMNPFLGYRAIRLCLDQKPLFVTQLRAILRASAYGKVKVMFPMISCLEEWRIAKGIVEEVKEQLRAEGNSFDEGIEVGIMVEVPSVAILAKQFAIEVDFFSIGTNDLVQYTLAVDRMNEKIDYLYDHFNPAIISLLQNVVTAAHAEGKFVGMCGGMAGDPKAVPLLLALGLDELSMSATAIRKVKHTINQIELEKCRRLLEDVLQMNTAQDIRLKMESFCSENGI</sequence>
<dbReference type="InterPro" id="IPR050499">
    <property type="entry name" value="PEP-utilizing_PTS_enzyme"/>
</dbReference>
<keyword evidence="13 17" id="KW-0479">Metal-binding</keyword>
<dbReference type="Pfam" id="PF05524">
    <property type="entry name" value="PEP-utilisers_N"/>
    <property type="match status" value="1"/>
</dbReference>
<dbReference type="InterPro" id="IPR024692">
    <property type="entry name" value="PTS_EI"/>
</dbReference>
<keyword evidence="10 17" id="KW-0762">Sugar transport</keyword>
<dbReference type="GO" id="GO:0046872">
    <property type="term" value="F:metal ion binding"/>
    <property type="evidence" value="ECO:0007669"/>
    <property type="project" value="UniProtKB-KW"/>
</dbReference>
<dbReference type="EMBL" id="FWXI01000004">
    <property type="protein sequence ID" value="SMC52644.1"/>
    <property type="molecule type" value="Genomic_DNA"/>
</dbReference>
<feature type="binding site" evidence="19">
    <location>
        <position position="300"/>
    </location>
    <ligand>
        <name>phosphoenolpyruvate</name>
        <dbReference type="ChEBI" id="CHEBI:58702"/>
    </ligand>
</feature>
<keyword evidence="9 17" id="KW-0963">Cytoplasm</keyword>
<dbReference type="InterPro" id="IPR008731">
    <property type="entry name" value="PTS_EIN"/>
</dbReference>
<comment type="function">
    <text evidence="3 17">General (non sugar-specific) component of the phosphoenolpyruvate-dependent sugar phosphotransferase system (sugar PTS). This major carbohydrate active-transport system catalyzes the phosphorylation of incoming sugar substrates concomitantly with their translocation across the cell membrane. Enzyme I transfers the phosphoryl group from phosphoenolpyruvate (PEP) to the phosphoryl carrier protein (HPr).</text>
</comment>
<gene>
    <name evidence="24" type="ORF">SAMN04488500_104240</name>
</gene>
<evidence type="ECO:0000256" key="3">
    <source>
        <dbReference type="ARBA" id="ARBA00002728"/>
    </source>
</evidence>
<evidence type="ECO:0000256" key="17">
    <source>
        <dbReference type="PIRNR" id="PIRNR000732"/>
    </source>
</evidence>
<dbReference type="InterPro" id="IPR008279">
    <property type="entry name" value="PEP-util_enz_mobile_dom"/>
</dbReference>
<evidence type="ECO:0000256" key="11">
    <source>
        <dbReference type="ARBA" id="ARBA00022679"/>
    </source>
</evidence>
<evidence type="ECO:0000256" key="18">
    <source>
        <dbReference type="PIRSR" id="PIRSR000732-1"/>
    </source>
</evidence>
<keyword evidence="11 17" id="KW-0808">Transferase</keyword>
<evidence type="ECO:0000313" key="24">
    <source>
        <dbReference type="EMBL" id="SMC52644.1"/>
    </source>
</evidence>
<evidence type="ECO:0000256" key="1">
    <source>
        <dbReference type="ARBA" id="ARBA00000683"/>
    </source>
</evidence>
<dbReference type="Pfam" id="PF02896">
    <property type="entry name" value="PEP-utilizers_C"/>
    <property type="match status" value="1"/>
</dbReference>
<evidence type="ECO:0000256" key="13">
    <source>
        <dbReference type="ARBA" id="ARBA00022723"/>
    </source>
</evidence>
<evidence type="ECO:0000259" key="21">
    <source>
        <dbReference type="Pfam" id="PF00391"/>
    </source>
</evidence>
<evidence type="ECO:0000256" key="4">
    <source>
        <dbReference type="ARBA" id="ARBA00004496"/>
    </source>
</evidence>
<dbReference type="Pfam" id="PF00391">
    <property type="entry name" value="PEP-utilizers"/>
    <property type="match status" value="1"/>
</dbReference>
<dbReference type="PRINTS" id="PR01736">
    <property type="entry name" value="PHPHTRNFRASE"/>
</dbReference>
<comment type="subcellular location">
    <subcellularLocation>
        <location evidence="4 17">Cytoplasm</location>
    </subcellularLocation>
</comment>
<evidence type="ECO:0000256" key="19">
    <source>
        <dbReference type="PIRSR" id="PIRSR000732-2"/>
    </source>
</evidence>
<comment type="catalytic activity">
    <reaction evidence="1 17">
        <text>L-histidyl-[protein] + phosphoenolpyruvate = N(pros)-phospho-L-histidyl-[protein] + pyruvate</text>
        <dbReference type="Rhea" id="RHEA:23880"/>
        <dbReference type="Rhea" id="RHEA-COMP:9745"/>
        <dbReference type="Rhea" id="RHEA-COMP:9746"/>
        <dbReference type="ChEBI" id="CHEBI:15361"/>
        <dbReference type="ChEBI" id="CHEBI:29979"/>
        <dbReference type="ChEBI" id="CHEBI:58702"/>
        <dbReference type="ChEBI" id="CHEBI:64837"/>
        <dbReference type="EC" id="2.7.3.9"/>
    </reaction>
</comment>
<protein>
    <recommendedName>
        <fullName evidence="7 17">Phosphoenolpyruvate-protein phosphotransferase</fullName>
        <ecNumber evidence="6 17">2.7.3.9</ecNumber>
    </recommendedName>
    <alternativeName>
        <fullName evidence="16 17">Phosphotransferase system, enzyme I</fullName>
    </alternativeName>
</protein>
<dbReference type="PROSITE" id="PS00742">
    <property type="entry name" value="PEP_ENZYMES_2"/>
    <property type="match status" value="1"/>
</dbReference>
<dbReference type="RefSeq" id="WP_084574882.1">
    <property type="nucleotide sequence ID" value="NZ_CP155572.1"/>
</dbReference>
<dbReference type="AlphaFoldDB" id="A0A1W1ZW56"/>
<dbReference type="InterPro" id="IPR023151">
    <property type="entry name" value="PEP_util_CS"/>
</dbReference>
<dbReference type="PANTHER" id="PTHR46244">
    <property type="entry name" value="PHOSPHOENOLPYRUVATE-PROTEIN PHOSPHOTRANSFERASE"/>
    <property type="match status" value="1"/>
</dbReference>